<proteinExistence type="predicted"/>
<reference evidence="3 4" key="1">
    <citation type="submission" date="2021-01" db="EMBL/GenBank/DDBJ databases">
        <title>Actinoplanes sp. nov. LDG1-06 isolated from lichen.</title>
        <authorList>
            <person name="Saeng-In P."/>
            <person name="Phongsopitanun W."/>
            <person name="Kanchanasin P."/>
            <person name="Yuki M."/>
            <person name="Kudo T."/>
            <person name="Ohkuma M."/>
            <person name="Tanasupawat S."/>
        </authorList>
    </citation>
    <scope>NUCLEOTIDE SEQUENCE [LARGE SCALE GENOMIC DNA]</scope>
    <source>
        <strain evidence="3 4">LDG1-06</strain>
    </source>
</reference>
<feature type="signal peptide" evidence="2">
    <location>
        <begin position="1"/>
        <end position="20"/>
    </location>
</feature>
<evidence type="ECO:0000256" key="2">
    <source>
        <dbReference type="SAM" id="SignalP"/>
    </source>
</evidence>
<evidence type="ECO:0000313" key="4">
    <source>
        <dbReference type="Proteomes" id="UP000632138"/>
    </source>
</evidence>
<feature type="region of interest" description="Disordered" evidence="1">
    <location>
        <begin position="22"/>
        <end position="78"/>
    </location>
</feature>
<keyword evidence="2" id="KW-0732">Signal</keyword>
<keyword evidence="4" id="KW-1185">Reference proteome</keyword>
<evidence type="ECO:0000256" key="1">
    <source>
        <dbReference type="SAM" id="MobiDB-lite"/>
    </source>
</evidence>
<protein>
    <submittedName>
        <fullName evidence="3">DUF4362 domain-containing protein</fullName>
    </submittedName>
</protein>
<organism evidence="3 4">
    <name type="scientific">Paractinoplanes ovalisporus</name>
    <dbReference type="NCBI Taxonomy" id="2810368"/>
    <lineage>
        <taxon>Bacteria</taxon>
        <taxon>Bacillati</taxon>
        <taxon>Actinomycetota</taxon>
        <taxon>Actinomycetes</taxon>
        <taxon>Micromonosporales</taxon>
        <taxon>Micromonosporaceae</taxon>
        <taxon>Paractinoplanes</taxon>
    </lineage>
</organism>
<name>A0ABS2AK54_9ACTN</name>
<accession>A0ABS2AK54</accession>
<dbReference type="Proteomes" id="UP000632138">
    <property type="component" value="Unassembled WGS sequence"/>
</dbReference>
<dbReference type="RefSeq" id="WP_203380209.1">
    <property type="nucleotide sequence ID" value="NZ_JAENHP010000013.1"/>
</dbReference>
<gene>
    <name evidence="3" type="ORF">JIG36_32435</name>
</gene>
<sequence length="169" mass="17310">MRRLTGLAPLMTLLTCAACATPSEGSTGEGTPTATPTTTAPLVDPTLGPRPLAGGGPDQPSTTLNPGQGAQDCGTFRLGQGEALPDNAKRCFIDAASAGHRATLTVTWPTVEGDPIQVTYTSGTDGHTEVVTDSRADNFGPKTITTENCQGPKPATQGIDFTTCAPVRK</sequence>
<feature type="compositionally biased region" description="Low complexity" evidence="1">
    <location>
        <begin position="22"/>
        <end position="41"/>
    </location>
</feature>
<evidence type="ECO:0000313" key="3">
    <source>
        <dbReference type="EMBL" id="MBM2620234.1"/>
    </source>
</evidence>
<feature type="chain" id="PRO_5045520004" evidence="2">
    <location>
        <begin position="21"/>
        <end position="169"/>
    </location>
</feature>
<feature type="compositionally biased region" description="Polar residues" evidence="1">
    <location>
        <begin position="59"/>
        <end position="68"/>
    </location>
</feature>
<comment type="caution">
    <text evidence="3">The sequence shown here is derived from an EMBL/GenBank/DDBJ whole genome shotgun (WGS) entry which is preliminary data.</text>
</comment>
<dbReference type="EMBL" id="JAENHP010000013">
    <property type="protein sequence ID" value="MBM2620234.1"/>
    <property type="molecule type" value="Genomic_DNA"/>
</dbReference>